<accession>I0Z369</accession>
<dbReference type="eggNOG" id="KOG1944">
    <property type="taxonomic scope" value="Eukaryota"/>
</dbReference>
<comment type="similarity">
    <text evidence="2 6">Belongs to the peroxisomal membrane protein PXMP2/4 family.</text>
</comment>
<sequence length="326" mass="34600">MNTTQTLGSSRALLGSGFEAPSRLAPRNAYRRYSCPSVMGSAAAVPLPTVKEDQTSNFSYDKVKAFTSGVGFVVGDVLAQSITGTPNLDVFRSVQLGAIGSALDIFRQDLAGNAGGHGERIAKAAKTVSNQAIWGPIVACTFYAALKVAEGQPGEILQGVEDKMTALVMANYFLWPLTRYLNDTFVPAEHRVTANHIITVVWNAWLSTLGHAPVVDPTDVLHKMGGESAFNHISEHVAPALADMGAAVSHAASPFIHQATQGVASLADRMPSCLLEKAFSKSLDVLSPFSGVERSPSQLLDAAASISLDRTGTLELVLDRLHSTRL</sequence>
<dbReference type="KEGG" id="csl:COCSUDRAFT_65089"/>
<dbReference type="AlphaFoldDB" id="I0Z369"/>
<name>I0Z369_COCSC</name>
<dbReference type="GO" id="GO:0016020">
    <property type="term" value="C:membrane"/>
    <property type="evidence" value="ECO:0007669"/>
    <property type="project" value="UniProtKB-SubCell"/>
</dbReference>
<dbReference type="InterPro" id="IPR007248">
    <property type="entry name" value="Mpv17_PMP22"/>
</dbReference>
<dbReference type="PANTHER" id="PTHR11266">
    <property type="entry name" value="PEROXISOMAL MEMBRANE PROTEIN 2, PXMP2 MPV17"/>
    <property type="match status" value="1"/>
</dbReference>
<dbReference type="EMBL" id="AGSI01000004">
    <property type="protein sequence ID" value="EIE25088.1"/>
    <property type="molecule type" value="Genomic_DNA"/>
</dbReference>
<evidence type="ECO:0000256" key="6">
    <source>
        <dbReference type="RuleBase" id="RU363053"/>
    </source>
</evidence>
<dbReference type="Pfam" id="PF04117">
    <property type="entry name" value="Mpv17_PMP22"/>
    <property type="match status" value="1"/>
</dbReference>
<proteinExistence type="inferred from homology"/>
<dbReference type="GO" id="GO:0005737">
    <property type="term" value="C:cytoplasm"/>
    <property type="evidence" value="ECO:0007669"/>
    <property type="project" value="TreeGrafter"/>
</dbReference>
<comment type="caution">
    <text evidence="7">The sequence shown here is derived from an EMBL/GenBank/DDBJ whole genome shotgun (WGS) entry which is preliminary data.</text>
</comment>
<keyword evidence="3" id="KW-0812">Transmembrane</keyword>
<keyword evidence="8" id="KW-1185">Reference proteome</keyword>
<keyword evidence="5" id="KW-0472">Membrane</keyword>
<evidence type="ECO:0000256" key="1">
    <source>
        <dbReference type="ARBA" id="ARBA00004141"/>
    </source>
</evidence>
<dbReference type="GeneID" id="17043091"/>
<evidence type="ECO:0000256" key="3">
    <source>
        <dbReference type="ARBA" id="ARBA00022692"/>
    </source>
</evidence>
<dbReference type="RefSeq" id="XP_005649632.1">
    <property type="nucleotide sequence ID" value="XM_005649575.1"/>
</dbReference>
<evidence type="ECO:0000313" key="8">
    <source>
        <dbReference type="Proteomes" id="UP000007264"/>
    </source>
</evidence>
<keyword evidence="4" id="KW-1133">Transmembrane helix</keyword>
<evidence type="ECO:0000256" key="2">
    <source>
        <dbReference type="ARBA" id="ARBA00006824"/>
    </source>
</evidence>
<protein>
    <submittedName>
        <fullName evidence="7">Uncharacterized protein</fullName>
    </submittedName>
</protein>
<evidence type="ECO:0000313" key="7">
    <source>
        <dbReference type="EMBL" id="EIE25088.1"/>
    </source>
</evidence>
<evidence type="ECO:0000256" key="4">
    <source>
        <dbReference type="ARBA" id="ARBA00022989"/>
    </source>
</evidence>
<reference evidence="7 8" key="1">
    <citation type="journal article" date="2012" name="Genome Biol.">
        <title>The genome of the polar eukaryotic microalga coccomyxa subellipsoidea reveals traits of cold adaptation.</title>
        <authorList>
            <person name="Blanc G."/>
            <person name="Agarkova I."/>
            <person name="Grimwood J."/>
            <person name="Kuo A."/>
            <person name="Brueggeman A."/>
            <person name="Dunigan D."/>
            <person name="Gurnon J."/>
            <person name="Ladunga I."/>
            <person name="Lindquist E."/>
            <person name="Lucas S."/>
            <person name="Pangilinan J."/>
            <person name="Proschold T."/>
            <person name="Salamov A."/>
            <person name="Schmutz J."/>
            <person name="Weeks D."/>
            <person name="Yamada T."/>
            <person name="Claverie J.M."/>
            <person name="Grigoriev I."/>
            <person name="Van Etten J."/>
            <person name="Lomsadze A."/>
            <person name="Borodovsky M."/>
        </authorList>
    </citation>
    <scope>NUCLEOTIDE SEQUENCE [LARGE SCALE GENOMIC DNA]</scope>
    <source>
        <strain evidence="7 8">C-169</strain>
    </source>
</reference>
<dbReference type="Proteomes" id="UP000007264">
    <property type="component" value="Unassembled WGS sequence"/>
</dbReference>
<comment type="subcellular location">
    <subcellularLocation>
        <location evidence="1">Membrane</location>
        <topology evidence="1">Multi-pass membrane protein</topology>
    </subcellularLocation>
</comment>
<dbReference type="OrthoDB" id="430207at2759"/>
<organism evidence="7 8">
    <name type="scientific">Coccomyxa subellipsoidea (strain C-169)</name>
    <name type="common">Green microalga</name>
    <dbReference type="NCBI Taxonomy" id="574566"/>
    <lineage>
        <taxon>Eukaryota</taxon>
        <taxon>Viridiplantae</taxon>
        <taxon>Chlorophyta</taxon>
        <taxon>core chlorophytes</taxon>
        <taxon>Trebouxiophyceae</taxon>
        <taxon>Trebouxiophyceae incertae sedis</taxon>
        <taxon>Coccomyxaceae</taxon>
        <taxon>Coccomyxa</taxon>
        <taxon>Coccomyxa subellipsoidea</taxon>
    </lineage>
</organism>
<gene>
    <name evidence="7" type="ORF">COCSUDRAFT_65089</name>
</gene>
<evidence type="ECO:0000256" key="5">
    <source>
        <dbReference type="ARBA" id="ARBA00023136"/>
    </source>
</evidence>